<evidence type="ECO:0000313" key="1">
    <source>
        <dbReference type="EMBL" id="SVC93758.1"/>
    </source>
</evidence>
<sequence>MDIKAPTFPESITEGTLAQWHIAAGEFVRRDDVL</sequence>
<protein>
    <recommendedName>
        <fullName evidence="2">Lipoyl-binding domain-containing protein</fullName>
    </recommendedName>
</protein>
<gene>
    <name evidence="1" type="ORF">METZ01_LOCUS346612</name>
</gene>
<dbReference type="SUPFAM" id="SSF51230">
    <property type="entry name" value="Single hybrid motif"/>
    <property type="match status" value="1"/>
</dbReference>
<reference evidence="1" key="1">
    <citation type="submission" date="2018-05" db="EMBL/GenBank/DDBJ databases">
        <authorList>
            <person name="Lanie J.A."/>
            <person name="Ng W.-L."/>
            <person name="Kazmierczak K.M."/>
            <person name="Andrzejewski T.M."/>
            <person name="Davidsen T.M."/>
            <person name="Wayne K.J."/>
            <person name="Tettelin H."/>
            <person name="Glass J.I."/>
            <person name="Rusch D."/>
            <person name="Podicherti R."/>
            <person name="Tsui H.-C.T."/>
            <person name="Winkler M.E."/>
        </authorList>
    </citation>
    <scope>NUCLEOTIDE SEQUENCE</scope>
</reference>
<dbReference type="InterPro" id="IPR011053">
    <property type="entry name" value="Single_hybrid_motif"/>
</dbReference>
<dbReference type="Gene3D" id="2.40.50.100">
    <property type="match status" value="1"/>
</dbReference>
<dbReference type="CDD" id="cd06849">
    <property type="entry name" value="lipoyl_domain"/>
    <property type="match status" value="1"/>
</dbReference>
<name>A0A382R9Q6_9ZZZZ</name>
<evidence type="ECO:0008006" key="2">
    <source>
        <dbReference type="Google" id="ProtNLM"/>
    </source>
</evidence>
<dbReference type="EMBL" id="UINC01119722">
    <property type="protein sequence ID" value="SVC93758.1"/>
    <property type="molecule type" value="Genomic_DNA"/>
</dbReference>
<accession>A0A382R9Q6</accession>
<organism evidence="1">
    <name type="scientific">marine metagenome</name>
    <dbReference type="NCBI Taxonomy" id="408172"/>
    <lineage>
        <taxon>unclassified sequences</taxon>
        <taxon>metagenomes</taxon>
        <taxon>ecological metagenomes</taxon>
    </lineage>
</organism>
<dbReference type="AlphaFoldDB" id="A0A382R9Q6"/>
<proteinExistence type="predicted"/>
<feature type="non-terminal residue" evidence="1">
    <location>
        <position position="34"/>
    </location>
</feature>